<keyword evidence="3" id="KW-1185">Reference proteome</keyword>
<dbReference type="EMBL" id="BAER01000044">
    <property type="protein sequence ID" value="GAC32669.1"/>
    <property type="molecule type" value="Genomic_DNA"/>
</dbReference>
<dbReference type="Proteomes" id="UP000006322">
    <property type="component" value="Unassembled WGS sequence"/>
</dbReference>
<feature type="transmembrane region" description="Helical" evidence="1">
    <location>
        <begin position="25"/>
        <end position="47"/>
    </location>
</feature>
<dbReference type="PANTHER" id="PTHR34219">
    <property type="entry name" value="IRON-REGULATED INNER MEMBRANE PROTEIN-RELATED"/>
    <property type="match status" value="1"/>
</dbReference>
<dbReference type="STRING" id="1129793.GPLA_1759"/>
<keyword evidence="1" id="KW-1133">Transmembrane helix</keyword>
<reference evidence="3" key="1">
    <citation type="journal article" date="2014" name="Environ. Microbiol.">
        <title>Comparative genomics of the marine bacterial genus Glaciecola reveals the high degree of genomic diversity and genomic characteristic for cold adaptation.</title>
        <authorList>
            <person name="Qin Q.L."/>
            <person name="Xie B.B."/>
            <person name="Yu Y."/>
            <person name="Shu Y.L."/>
            <person name="Rong J.C."/>
            <person name="Zhang Y.J."/>
            <person name="Zhao D.L."/>
            <person name="Chen X.L."/>
            <person name="Zhang X.Y."/>
            <person name="Chen B."/>
            <person name="Zhou B.C."/>
            <person name="Zhang Y.Z."/>
        </authorList>
    </citation>
    <scope>NUCLEOTIDE SEQUENCE [LARGE SCALE GENOMIC DNA]</scope>
    <source>
        <strain evidence="3">LMG 21857</strain>
    </source>
</reference>
<feature type="transmembrane region" description="Helical" evidence="1">
    <location>
        <begin position="361"/>
        <end position="382"/>
    </location>
</feature>
<accession>K6YIV9</accession>
<proteinExistence type="predicted"/>
<comment type="caution">
    <text evidence="2">The sequence shown here is derived from an EMBL/GenBank/DDBJ whole genome shotgun (WGS) entry which is preliminary data.</text>
</comment>
<keyword evidence="1" id="KW-0472">Membrane</keyword>
<dbReference type="AlphaFoldDB" id="K6YIV9"/>
<evidence type="ECO:0000313" key="2">
    <source>
        <dbReference type="EMBL" id="GAC32669.1"/>
    </source>
</evidence>
<name>K6YIV9_9ALTE</name>
<evidence type="ECO:0000313" key="3">
    <source>
        <dbReference type="Proteomes" id="UP000006322"/>
    </source>
</evidence>
<protein>
    <submittedName>
        <fullName evidence="2">PepSY-associated TM helix</fullName>
    </submittedName>
</protein>
<keyword evidence="1" id="KW-0812">Transmembrane</keyword>
<sequence length="399" mass="45778">MGRLLTFSTDLQSNLLKTWLRRVHLILALASALFLVNLSVTGAFLVFGKDIQAWVNPQYWSVSYGKGNSEQSVPLPVSEITKHLSQTSASSIVFIEHHESPFRAWQIRLADSSYVSINQYSGEVLLRYQYDETFYGFMMAWHRWLLYTDGDARPLALLPPLASLILCIELLLGFYLWVRTKHRLKRLKVKWNAKNKVRLMQLHNVLGVYSLIPLFLISFSGLAFYFKDATQQIVETLALSQIQTPKQIVIPHSMLIEQQQKTSQAARLHTYRLDKAVASAEAALSDAWVYRVYLPQSEQDPVKLRMRMPAESHAYSYSWSNPYTGDVIDSFDASQTSLATRVWNFKYSFHIGSFIALPIKFIWLFLSLLPAFFVGSGIYIFLKRRVKRSAKFKSPAKAT</sequence>
<feature type="transmembrane region" description="Helical" evidence="1">
    <location>
        <begin position="199"/>
        <end position="226"/>
    </location>
</feature>
<dbReference type="InterPro" id="IPR005625">
    <property type="entry name" value="PepSY-ass_TM"/>
</dbReference>
<dbReference type="Pfam" id="PF03929">
    <property type="entry name" value="PepSY_TM"/>
    <property type="match status" value="1"/>
</dbReference>
<organism evidence="2 3">
    <name type="scientific">Paraglaciecola polaris LMG 21857</name>
    <dbReference type="NCBI Taxonomy" id="1129793"/>
    <lineage>
        <taxon>Bacteria</taxon>
        <taxon>Pseudomonadati</taxon>
        <taxon>Pseudomonadota</taxon>
        <taxon>Gammaproteobacteria</taxon>
        <taxon>Alteromonadales</taxon>
        <taxon>Alteromonadaceae</taxon>
        <taxon>Paraglaciecola</taxon>
    </lineage>
</organism>
<evidence type="ECO:0000256" key="1">
    <source>
        <dbReference type="SAM" id="Phobius"/>
    </source>
</evidence>
<gene>
    <name evidence="2" type="ORF">GPLA_1759</name>
</gene>
<feature type="transmembrane region" description="Helical" evidence="1">
    <location>
        <begin position="157"/>
        <end position="178"/>
    </location>
</feature>